<gene>
    <name evidence="3" type="ORF">MCGM508_01700</name>
</gene>
<feature type="transmembrane region" description="Helical" evidence="1">
    <location>
        <begin position="46"/>
        <end position="65"/>
    </location>
</feature>
<dbReference type="GeneID" id="23778868"/>
<organism evidence="3 4">
    <name type="scientific">Mycoplasma capricolum subsp. capricolum</name>
    <dbReference type="NCBI Taxonomy" id="40479"/>
    <lineage>
        <taxon>Bacteria</taxon>
        <taxon>Bacillati</taxon>
        <taxon>Mycoplasmatota</taxon>
        <taxon>Mollicutes</taxon>
        <taxon>Mycoplasmataceae</taxon>
        <taxon>Mycoplasma</taxon>
    </lineage>
</organism>
<dbReference type="EMBL" id="JXQB01000001">
    <property type="protein sequence ID" value="KIM13789.1"/>
    <property type="molecule type" value="Genomic_DNA"/>
</dbReference>
<dbReference type="RefSeq" id="WP_011387070.1">
    <property type="nucleotide sequence ID" value="NZ_JXQB01000001.1"/>
</dbReference>
<sequence length="955" mass="109812">MKQPLITKAFGQAKFKIYGFNIIDLGYMFLAVILSLIVGVSVSNNVFIKIVAMLGILIVFAIGLIPTPIGMIWKILPSVILKFISKNIYESKEEIANELPIKKIEVDFLISKQNTKNVAFEVNGIDLSILEDKDVELKIKLYEQFLKSLDVEVYQIKIDKQLQLDKYEQWLTQHQQGTKNAEKIKQLDDYINQIKEKELEYNSKFYLVFSSKDNQSLQNAIKNLKIFFSKIELTYKQLENFEFINLLKDMYFDFDKDDFTQQDIKEHIDNIDYLLSYDNLKIKNNYMIFANNEYETYISCKTLKEYASSPDISWFFDISTERGTVVSRISPLKQQQINRMVNNANIKARVNQKLNKQVKLTDVITEEANIDSIQELAANLKLGNEKLFLISTTFISFGDSLSDLKENENNIKLELSNNDFVLSNQSFKQFETFINSFPLGLASNKNIVLKQEISSWALANSFPFVDNNWTDISGIYFGDTLNYSPFIIDFFKRKSNVLNCNATVIGASGSGKSVTMKKLVNFNCVAGIKTIIFDPERTEFLPLIKKWNGQIINVALGNKTKINPLEIFKNVENDNLNINSIISNHLQVLEEWFSNLFSNLEEIVLEAFLISIQNCYKNSKFYNKPIKDWTSQDFPTFDDLKPYVLDEVSKAQSRLIRLEYIINNFVGNGKYANLWNGYTNIDLTNDLILFDFADFGSGGQNTRIKAAQLSLLVKIVDNIIWNNDLTIRQPIQIIVDEAHTFISSDNTYALNMMSTFARRIRKRNGSFILATQNISDFVKPGAIKDARDIINNTQFSFIGKLMPQDLKDLDTLYSKFNGFTENEMTNIRTQEVGNFLFINGGIEKIFFKTNISDLEKQNIGIKKQLEQEAKQLNLGALFNKDEKSIFEAFKNLNRNVNLEQNDVDINVHQNTATITVKSKNDKYQGQVTVNFTVKEKLQNIANISDLEQQNIEIKV</sequence>
<dbReference type="SUPFAM" id="SSF52540">
    <property type="entry name" value="P-loop containing nucleoside triphosphate hydrolases"/>
    <property type="match status" value="1"/>
</dbReference>
<evidence type="ECO:0000313" key="3">
    <source>
        <dbReference type="EMBL" id="KIM13789.1"/>
    </source>
</evidence>
<feature type="domain" description="TraG P-loop" evidence="2">
    <location>
        <begin position="474"/>
        <end position="796"/>
    </location>
</feature>
<keyword evidence="1" id="KW-0812">Transmembrane</keyword>
<dbReference type="AlphaFoldDB" id="A0A0C3A0F2"/>
<dbReference type="CDD" id="cd01127">
    <property type="entry name" value="TrwB_TraG_TraD_VirD4"/>
    <property type="match status" value="1"/>
</dbReference>
<dbReference type="Gene3D" id="1.10.8.730">
    <property type="match status" value="1"/>
</dbReference>
<dbReference type="PANTHER" id="PTHR30121:SF6">
    <property type="entry name" value="SLR6007 PROTEIN"/>
    <property type="match status" value="1"/>
</dbReference>
<dbReference type="Pfam" id="PF11130">
    <property type="entry name" value="TraC_F_IV"/>
    <property type="match status" value="1"/>
</dbReference>
<evidence type="ECO:0000313" key="4">
    <source>
        <dbReference type="Proteomes" id="UP000031975"/>
    </source>
</evidence>
<dbReference type="InterPro" id="IPR027417">
    <property type="entry name" value="P-loop_NTPase"/>
</dbReference>
<evidence type="ECO:0000256" key="1">
    <source>
        <dbReference type="SAM" id="Phobius"/>
    </source>
</evidence>
<accession>A0A0C3A0F2</accession>
<reference evidence="3 4" key="1">
    <citation type="submission" date="2015-01" db="EMBL/GenBank/DDBJ databases">
        <title>Draft Genome Sequence of Mycoplasma capricolum subsp. capricolum str. GM508D.</title>
        <authorList>
            <person name="Calcutt M.J."/>
            <person name="Foecking M.F."/>
        </authorList>
    </citation>
    <scope>NUCLEOTIDE SEQUENCE [LARGE SCALE GENOMIC DNA]</scope>
    <source>
        <strain evidence="3 4">GM508D</strain>
    </source>
</reference>
<proteinExistence type="predicted"/>
<dbReference type="Gene3D" id="3.40.50.300">
    <property type="entry name" value="P-loop containing nucleotide triphosphate hydrolases"/>
    <property type="match status" value="1"/>
</dbReference>
<dbReference type="PANTHER" id="PTHR30121">
    <property type="entry name" value="UNCHARACTERIZED PROTEIN YJGR-RELATED"/>
    <property type="match status" value="1"/>
</dbReference>
<dbReference type="OMA" id="YMIFANN"/>
<dbReference type="InterPro" id="IPR043964">
    <property type="entry name" value="P-loop_TraG"/>
</dbReference>
<protein>
    <submittedName>
        <fullName evidence="3">TraE/TrsE family NTPase</fullName>
    </submittedName>
</protein>
<name>A0A0C3A0F2_MYCCA</name>
<feature type="transmembrane region" description="Helical" evidence="1">
    <location>
        <begin position="20"/>
        <end position="40"/>
    </location>
</feature>
<dbReference type="Pfam" id="PF19044">
    <property type="entry name" value="P-loop_TraG"/>
    <property type="match status" value="1"/>
</dbReference>
<keyword evidence="1" id="KW-1133">Transmembrane helix</keyword>
<dbReference type="InterPro" id="IPR051162">
    <property type="entry name" value="T4SS_component"/>
</dbReference>
<dbReference type="NCBIfam" id="NF045975">
    <property type="entry name" value="VirB4_plasma"/>
    <property type="match status" value="1"/>
</dbReference>
<comment type="caution">
    <text evidence="3">The sequence shown here is derived from an EMBL/GenBank/DDBJ whole genome shotgun (WGS) entry which is preliminary data.</text>
</comment>
<evidence type="ECO:0000259" key="2">
    <source>
        <dbReference type="Pfam" id="PF19044"/>
    </source>
</evidence>
<dbReference type="InterPro" id="IPR025955">
    <property type="entry name" value="TraC/Conjuga_ATPase"/>
</dbReference>
<keyword evidence="1" id="KW-0472">Membrane</keyword>
<dbReference type="Proteomes" id="UP000031975">
    <property type="component" value="Unassembled WGS sequence"/>
</dbReference>